<keyword evidence="3" id="KW-1185">Reference proteome</keyword>
<dbReference type="KEGG" id="mmab:HQ865_01250"/>
<sequence>MSKSRSQPNPQPGATLSLSDVLSTNTEAFIPQPVIDDVAVDVTPERPDFIEAEPAPQPQPAAAPHNPAMTAVPGAQYQQGYQEPPSDEPVTLSPDDLAIIAVNLFDWAQTCGFTWASKFFILNDNEKELFGDVDTSGSTVYEVNSREQKAMAKLRKVANLIKELPLQDDEKRRLQDAGIIYARTMNVQVTPFQALMASVTSVLAERGTKIFNNSL</sequence>
<name>A0A7D4UKJ2_9SPHI</name>
<dbReference type="EMBL" id="CP054139">
    <property type="protein sequence ID" value="QKJ28441.1"/>
    <property type="molecule type" value="Genomic_DNA"/>
</dbReference>
<feature type="region of interest" description="Disordered" evidence="1">
    <location>
        <begin position="49"/>
        <end position="70"/>
    </location>
</feature>
<proteinExistence type="predicted"/>
<dbReference type="Proteomes" id="UP000505355">
    <property type="component" value="Chromosome"/>
</dbReference>
<evidence type="ECO:0000313" key="3">
    <source>
        <dbReference type="Proteomes" id="UP000505355"/>
    </source>
</evidence>
<protein>
    <submittedName>
        <fullName evidence="2">Uncharacterized protein</fullName>
    </submittedName>
</protein>
<accession>A0A7D4UKJ2</accession>
<organism evidence="2 3">
    <name type="scientific">Mucilaginibacter mali</name>
    <dbReference type="NCBI Taxonomy" id="2740462"/>
    <lineage>
        <taxon>Bacteria</taxon>
        <taxon>Pseudomonadati</taxon>
        <taxon>Bacteroidota</taxon>
        <taxon>Sphingobacteriia</taxon>
        <taxon>Sphingobacteriales</taxon>
        <taxon>Sphingobacteriaceae</taxon>
        <taxon>Mucilaginibacter</taxon>
    </lineage>
</organism>
<reference evidence="2 3" key="1">
    <citation type="submission" date="2020-05" db="EMBL/GenBank/DDBJ databases">
        <title>Mucilaginibacter mali sp. nov.</title>
        <authorList>
            <person name="Kim H.S."/>
            <person name="Lee K.C."/>
            <person name="Suh M.K."/>
            <person name="Kim J.-S."/>
            <person name="Han K.-I."/>
            <person name="Eom M.K."/>
            <person name="Shin Y.K."/>
            <person name="Lee J.-S."/>
        </authorList>
    </citation>
    <scope>NUCLEOTIDE SEQUENCE [LARGE SCALE GENOMIC DNA]</scope>
    <source>
        <strain evidence="2 3">G2-14</strain>
    </source>
</reference>
<gene>
    <name evidence="2" type="ORF">HQ865_01250</name>
</gene>
<dbReference type="AlphaFoldDB" id="A0A7D4UKJ2"/>
<dbReference type="RefSeq" id="WP_173413143.1">
    <property type="nucleotide sequence ID" value="NZ_CP054139.1"/>
</dbReference>
<evidence type="ECO:0000313" key="2">
    <source>
        <dbReference type="EMBL" id="QKJ28441.1"/>
    </source>
</evidence>
<evidence type="ECO:0000256" key="1">
    <source>
        <dbReference type="SAM" id="MobiDB-lite"/>
    </source>
</evidence>